<proteinExistence type="predicted"/>
<keyword evidence="2" id="KW-1185">Reference proteome</keyword>
<dbReference type="SUPFAM" id="SSF48371">
    <property type="entry name" value="ARM repeat"/>
    <property type="match status" value="1"/>
</dbReference>
<dbReference type="EMBL" id="JAGTXO010000008">
    <property type="protein sequence ID" value="KAG8466258.1"/>
    <property type="molecule type" value="Genomic_DNA"/>
</dbReference>
<accession>A0A8J5XKC1</accession>
<dbReference type="InterPro" id="IPR016024">
    <property type="entry name" value="ARM-type_fold"/>
</dbReference>
<evidence type="ECO:0000313" key="1">
    <source>
        <dbReference type="EMBL" id="KAG8466258.1"/>
    </source>
</evidence>
<reference evidence="1" key="1">
    <citation type="submission" date="2021-05" db="EMBL/GenBank/DDBJ databases">
        <title>The genome of the haptophyte Pavlova lutheri (Diacronema luteri, Pavlovales) - a model for lipid biosynthesis in eukaryotic algae.</title>
        <authorList>
            <person name="Hulatt C.J."/>
            <person name="Posewitz M.C."/>
        </authorList>
    </citation>
    <scope>NUCLEOTIDE SEQUENCE</scope>
    <source>
        <strain evidence="1">NIVA-4/92</strain>
    </source>
</reference>
<name>A0A8J5XKC1_DIALT</name>
<protein>
    <submittedName>
        <fullName evidence="1">Uncharacterized protein</fullName>
    </submittedName>
</protein>
<evidence type="ECO:0000313" key="2">
    <source>
        <dbReference type="Proteomes" id="UP000751190"/>
    </source>
</evidence>
<sequence length="263" mass="28767">MGADSDDDEVLAVGFDNFDVLDGLEFAPVSSERPWVVAMDRCRAAAALPQRALARQQQVCFMKVLAELGGHRCHGDEMREAGVIDYAIDTVRGLDLHDPLDRPLLLWSCRAIRKVSCPNRLNRRRVRAAGGLPVLIPVLDCGEEPVVLECCHLFKNVCYGHGVARNEMRELGGVNALMRVLLTERFGNATWRAAVALCGLCWATPLNLELITSTPGVMEAIELRLGDKPPWKTAVGLKALRRHLALRTAGQGGGGRGGGRDRR</sequence>
<dbReference type="Gene3D" id="1.25.10.10">
    <property type="entry name" value="Leucine-rich Repeat Variant"/>
    <property type="match status" value="1"/>
</dbReference>
<dbReference type="OrthoDB" id="195736at2759"/>
<comment type="caution">
    <text evidence="1">The sequence shown here is derived from an EMBL/GenBank/DDBJ whole genome shotgun (WGS) entry which is preliminary data.</text>
</comment>
<gene>
    <name evidence="1" type="ORF">KFE25_002014</name>
</gene>
<dbReference type="InterPro" id="IPR011989">
    <property type="entry name" value="ARM-like"/>
</dbReference>
<dbReference type="Proteomes" id="UP000751190">
    <property type="component" value="Unassembled WGS sequence"/>
</dbReference>
<dbReference type="AlphaFoldDB" id="A0A8J5XKC1"/>
<organism evidence="1 2">
    <name type="scientific">Diacronema lutheri</name>
    <name type="common">Unicellular marine alga</name>
    <name type="synonym">Monochrysis lutheri</name>
    <dbReference type="NCBI Taxonomy" id="2081491"/>
    <lineage>
        <taxon>Eukaryota</taxon>
        <taxon>Haptista</taxon>
        <taxon>Haptophyta</taxon>
        <taxon>Pavlovophyceae</taxon>
        <taxon>Pavlovales</taxon>
        <taxon>Pavlovaceae</taxon>
        <taxon>Diacronema</taxon>
    </lineage>
</organism>